<evidence type="ECO:0000313" key="9">
    <source>
        <dbReference type="EMBL" id="JAC67976.1"/>
    </source>
</evidence>
<protein>
    <recommendedName>
        <fullName evidence="10">Protein-S-isoprenylcysteine O-methyltransferase</fullName>
    </recommendedName>
</protein>
<name>A0A061RBT8_9CHLO</name>
<organism evidence="9">
    <name type="scientific">Tetraselmis sp. GSL018</name>
    <dbReference type="NCBI Taxonomy" id="582737"/>
    <lineage>
        <taxon>Eukaryota</taxon>
        <taxon>Viridiplantae</taxon>
        <taxon>Chlorophyta</taxon>
        <taxon>core chlorophytes</taxon>
        <taxon>Chlorodendrophyceae</taxon>
        <taxon>Chlorodendrales</taxon>
        <taxon>Chlorodendraceae</taxon>
        <taxon>Tetraselmis</taxon>
    </lineage>
</organism>
<reference evidence="9" key="1">
    <citation type="submission" date="2014-05" db="EMBL/GenBank/DDBJ databases">
        <title>The transcriptome of the halophilic microalga Tetraselmis sp. GSL018 isolated from the Great Salt Lake, Utah.</title>
        <authorList>
            <person name="Jinkerson R.E."/>
            <person name="D'Adamo S."/>
            <person name="Posewitz M.C."/>
        </authorList>
    </citation>
    <scope>NUCLEOTIDE SEQUENCE</scope>
    <source>
        <strain evidence="9">GSL018</strain>
    </source>
</reference>
<gene>
    <name evidence="9" type="ORF">TSPGSL018_9818</name>
</gene>
<dbReference type="Pfam" id="PF04191">
    <property type="entry name" value="PEMT"/>
    <property type="match status" value="1"/>
</dbReference>
<keyword evidence="7" id="KW-0594">Phospholipid biosynthesis</keyword>
<keyword evidence="6" id="KW-0472">Membrane</keyword>
<dbReference type="GO" id="GO:0005783">
    <property type="term" value="C:endoplasmic reticulum"/>
    <property type="evidence" value="ECO:0007669"/>
    <property type="project" value="TreeGrafter"/>
</dbReference>
<evidence type="ECO:0000256" key="6">
    <source>
        <dbReference type="ARBA" id="ARBA00023136"/>
    </source>
</evidence>
<accession>A0A061RBT8</accession>
<keyword evidence="2" id="KW-0444">Lipid biosynthesis</keyword>
<keyword evidence="5" id="KW-0443">Lipid metabolism</keyword>
<keyword evidence="3" id="KW-0812">Transmembrane</keyword>
<dbReference type="InterPro" id="IPR007318">
    <property type="entry name" value="Phopholipid_MeTrfase"/>
</dbReference>
<evidence type="ECO:0000256" key="8">
    <source>
        <dbReference type="ARBA" id="ARBA00023264"/>
    </source>
</evidence>
<proteinExistence type="predicted"/>
<comment type="subcellular location">
    <subcellularLocation>
        <location evidence="1">Endomembrane system</location>
        <topology evidence="1">Multi-pass membrane protein</topology>
    </subcellularLocation>
</comment>
<dbReference type="AlphaFoldDB" id="A0A061RBT8"/>
<dbReference type="Gene3D" id="1.20.120.1630">
    <property type="match status" value="1"/>
</dbReference>
<dbReference type="PANTHER" id="PTHR12714">
    <property type="entry name" value="PROTEIN-S ISOPRENYLCYSTEINE O-METHYLTRANSFERASE"/>
    <property type="match status" value="1"/>
</dbReference>
<evidence type="ECO:0000256" key="5">
    <source>
        <dbReference type="ARBA" id="ARBA00023098"/>
    </source>
</evidence>
<evidence type="ECO:0000256" key="2">
    <source>
        <dbReference type="ARBA" id="ARBA00022516"/>
    </source>
</evidence>
<evidence type="ECO:0000256" key="4">
    <source>
        <dbReference type="ARBA" id="ARBA00022989"/>
    </source>
</evidence>
<sequence length="270" mass="29642">MDVPLSSSLGVTTAKSSVSFSPDRAWVLPPTCSSAGNNFIPLQRKNHTVISEIWRPLPPSSQVWRMFRRRVSVLATGHRRDTESDVAESSDMKKKLYRWWEGRGKVFSLAQAVLVPAALPSLVPFPESGENVADAAAQTLGVFLLALGVGLMVSGIRDIGENFSFFPEPKPKEIHSLTTKGVMSVLRHPQYSGTVAFCWGVALLTGAGPFRLAACLATTQALKLNAELEDSIMLERYGSAFERYREAVPSMIPKDFRELVTAIFNLNKST</sequence>
<dbReference type="GO" id="GO:0006656">
    <property type="term" value="P:phosphatidylcholine biosynthetic process"/>
    <property type="evidence" value="ECO:0007669"/>
    <property type="project" value="UniProtKB-UniPathway"/>
</dbReference>
<keyword evidence="4" id="KW-1133">Transmembrane helix</keyword>
<evidence type="ECO:0000256" key="3">
    <source>
        <dbReference type="ARBA" id="ARBA00022692"/>
    </source>
</evidence>
<evidence type="ECO:0008006" key="10">
    <source>
        <dbReference type="Google" id="ProtNLM"/>
    </source>
</evidence>
<evidence type="ECO:0000256" key="7">
    <source>
        <dbReference type="ARBA" id="ARBA00023209"/>
    </source>
</evidence>
<dbReference type="EMBL" id="GBEZ01018462">
    <property type="protein sequence ID" value="JAC67976.1"/>
    <property type="molecule type" value="Transcribed_RNA"/>
</dbReference>
<evidence type="ECO:0000256" key="1">
    <source>
        <dbReference type="ARBA" id="ARBA00004127"/>
    </source>
</evidence>
<dbReference type="GO" id="GO:0004671">
    <property type="term" value="F:protein C-terminal S-isoprenylcysteine carboxyl O-methyltransferase activity"/>
    <property type="evidence" value="ECO:0007669"/>
    <property type="project" value="TreeGrafter"/>
</dbReference>
<dbReference type="UniPathway" id="UPA00753"/>
<dbReference type="PANTHER" id="PTHR12714:SF26">
    <property type="entry name" value="ISOPRENYLCYSTEINE CARBOXYLMETHYLTRANSFERASE FAMILY PROTEIN"/>
    <property type="match status" value="1"/>
</dbReference>
<keyword evidence="8" id="KW-1208">Phospholipid metabolism</keyword>